<feature type="compositionally biased region" description="Basic and acidic residues" evidence="1">
    <location>
        <begin position="175"/>
        <end position="184"/>
    </location>
</feature>
<feature type="compositionally biased region" description="Basic residues" evidence="1">
    <location>
        <begin position="207"/>
        <end position="218"/>
    </location>
</feature>
<dbReference type="Proteomes" id="UP001286313">
    <property type="component" value="Unassembled WGS sequence"/>
</dbReference>
<dbReference type="AlphaFoldDB" id="A0AAE1KV11"/>
<feature type="region of interest" description="Disordered" evidence="1">
    <location>
        <begin position="1"/>
        <end position="71"/>
    </location>
</feature>
<sequence>MPLEARANNDATPSIPTRHHTPPQHEPAPASLRHAHVTNASTTPEPSYYHATSQRSPTPASRRRSRTTKRLLTTCLLPTSYTTRTPLATPCSTAQHTTRLHPPHHATRTPLATNTRVPAPRSKCAFNATTPNTPLHLLASSQSHSHHTTQHLHIAQTNSYQYIMRDFPHLLSTEPSHHTHDPDIQHTISTMPPHPPCSPNPIGCHRNASRLRSKSSIS</sequence>
<protein>
    <submittedName>
        <fullName evidence="2">Uncharacterized protein</fullName>
    </submittedName>
</protein>
<proteinExistence type="predicted"/>
<feature type="region of interest" description="Disordered" evidence="1">
    <location>
        <begin position="94"/>
        <end position="117"/>
    </location>
</feature>
<evidence type="ECO:0000256" key="1">
    <source>
        <dbReference type="SAM" id="MobiDB-lite"/>
    </source>
</evidence>
<evidence type="ECO:0000313" key="2">
    <source>
        <dbReference type="EMBL" id="KAK3884918.1"/>
    </source>
</evidence>
<reference evidence="2" key="1">
    <citation type="submission" date="2023-10" db="EMBL/GenBank/DDBJ databases">
        <title>Genome assemblies of two species of porcelain crab, Petrolisthes cinctipes and Petrolisthes manimaculis (Anomura: Porcellanidae).</title>
        <authorList>
            <person name="Angst P."/>
        </authorList>
    </citation>
    <scope>NUCLEOTIDE SEQUENCE</scope>
    <source>
        <strain evidence="2">PB745_01</strain>
        <tissue evidence="2">Gill</tissue>
    </source>
</reference>
<feature type="compositionally biased region" description="Basic residues" evidence="1">
    <location>
        <begin position="98"/>
        <end position="107"/>
    </location>
</feature>
<name>A0AAE1KV11_PETCI</name>
<gene>
    <name evidence="2" type="ORF">Pcinc_010761</name>
</gene>
<comment type="caution">
    <text evidence="2">The sequence shown here is derived from an EMBL/GenBank/DDBJ whole genome shotgun (WGS) entry which is preliminary data.</text>
</comment>
<keyword evidence="3" id="KW-1185">Reference proteome</keyword>
<organism evidence="2 3">
    <name type="scientific">Petrolisthes cinctipes</name>
    <name type="common">Flat porcelain crab</name>
    <dbReference type="NCBI Taxonomy" id="88211"/>
    <lineage>
        <taxon>Eukaryota</taxon>
        <taxon>Metazoa</taxon>
        <taxon>Ecdysozoa</taxon>
        <taxon>Arthropoda</taxon>
        <taxon>Crustacea</taxon>
        <taxon>Multicrustacea</taxon>
        <taxon>Malacostraca</taxon>
        <taxon>Eumalacostraca</taxon>
        <taxon>Eucarida</taxon>
        <taxon>Decapoda</taxon>
        <taxon>Pleocyemata</taxon>
        <taxon>Anomura</taxon>
        <taxon>Galatheoidea</taxon>
        <taxon>Porcellanidae</taxon>
        <taxon>Petrolisthes</taxon>
    </lineage>
</organism>
<feature type="region of interest" description="Disordered" evidence="1">
    <location>
        <begin position="174"/>
        <end position="218"/>
    </location>
</feature>
<evidence type="ECO:0000313" key="3">
    <source>
        <dbReference type="Proteomes" id="UP001286313"/>
    </source>
</evidence>
<accession>A0AAE1KV11</accession>
<dbReference type="EMBL" id="JAWQEG010000835">
    <property type="protein sequence ID" value="KAK3884918.1"/>
    <property type="molecule type" value="Genomic_DNA"/>
</dbReference>